<organism evidence="3 4">
    <name type="scientific">Streptomyces rimosus subsp. rimosus (strain ATCC 10970 / DSM 40260 / JCM 4667 / NRRL 2234)</name>
    <dbReference type="NCBI Taxonomy" id="1265868"/>
    <lineage>
        <taxon>Bacteria</taxon>
        <taxon>Bacillati</taxon>
        <taxon>Actinomycetota</taxon>
        <taxon>Actinomycetes</taxon>
        <taxon>Kitasatosporales</taxon>
        <taxon>Streptomycetaceae</taxon>
        <taxon>Streptomyces</taxon>
    </lineage>
</organism>
<dbReference type="GeneID" id="66852857"/>
<reference evidence="3" key="1">
    <citation type="submission" date="2012-12" db="EMBL/GenBank/DDBJ databases">
        <authorList>
            <person name="Pethick F.E."/>
            <person name="MacFadyen A.C."/>
            <person name="Tang Z."/>
            <person name="Sangal V."/>
            <person name="Tze-Tze L."/>
            <person name="Chu J."/>
            <person name="Guo M."/>
            <person name="Kirby R."/>
            <person name="Hoskisson P.A."/>
            <person name="Herron P.R."/>
            <person name="Hunter I.S."/>
        </authorList>
    </citation>
    <scope>NUCLEOTIDE SEQUENCE</scope>
    <source>
        <strain evidence="3">ATCC 10970</strain>
    </source>
</reference>
<feature type="transmembrane region" description="Helical" evidence="2">
    <location>
        <begin position="48"/>
        <end position="71"/>
    </location>
</feature>
<evidence type="ECO:0000313" key="4">
    <source>
        <dbReference type="Proteomes" id="UP000011074"/>
    </source>
</evidence>
<evidence type="ECO:0000256" key="1">
    <source>
        <dbReference type="SAM" id="MobiDB-lite"/>
    </source>
</evidence>
<feature type="region of interest" description="Disordered" evidence="1">
    <location>
        <begin position="1"/>
        <end position="21"/>
    </location>
</feature>
<reference evidence="3" key="2">
    <citation type="submission" date="2020-01" db="EMBL/GenBank/DDBJ databases">
        <authorList>
            <person name="Algora L."/>
            <person name="Schniete J.K."/>
            <person name="MacFadyen A."/>
            <person name="Hoskisson P.A."/>
            <person name="Hunter I.S."/>
            <person name="Herron P.R."/>
        </authorList>
    </citation>
    <scope>NUCLEOTIDE SEQUENCE</scope>
    <source>
        <strain evidence="3">ATCC 10970</strain>
    </source>
</reference>
<dbReference type="EMBL" id="CP048261">
    <property type="protein sequence ID" value="QST79273.1"/>
    <property type="molecule type" value="Genomic_DNA"/>
</dbReference>
<dbReference type="RefSeq" id="WP_094777485.1">
    <property type="nucleotide sequence ID" value="NZ_CP048261.1"/>
</dbReference>
<dbReference type="Proteomes" id="UP000011074">
    <property type="component" value="Chromosome"/>
</dbReference>
<keyword evidence="2" id="KW-0472">Membrane</keyword>
<proteinExistence type="predicted"/>
<evidence type="ECO:0000256" key="2">
    <source>
        <dbReference type="SAM" id="Phobius"/>
    </source>
</evidence>
<feature type="transmembrane region" description="Helical" evidence="2">
    <location>
        <begin position="340"/>
        <end position="363"/>
    </location>
</feature>
<keyword evidence="2" id="KW-1133">Transmembrane helix</keyword>
<feature type="transmembrane region" description="Helical" evidence="2">
    <location>
        <begin position="225"/>
        <end position="249"/>
    </location>
</feature>
<protein>
    <submittedName>
        <fullName evidence="3">Uncharacterized protein</fullName>
    </submittedName>
</protein>
<feature type="compositionally biased region" description="Gly residues" evidence="1">
    <location>
        <begin position="1"/>
        <end position="10"/>
    </location>
</feature>
<dbReference type="AlphaFoldDB" id="A0A8A1UFK9"/>
<name>A0A8A1UFK9_STRR1</name>
<accession>A0A8A1UFK9</accession>
<feature type="transmembrane region" description="Helical" evidence="2">
    <location>
        <begin position="261"/>
        <end position="281"/>
    </location>
</feature>
<gene>
    <name evidence="3" type="ORF">SRIM_002985</name>
</gene>
<evidence type="ECO:0000313" key="3">
    <source>
        <dbReference type="EMBL" id="QST79273.1"/>
    </source>
</evidence>
<reference evidence="3" key="3">
    <citation type="journal article" date="2021" name="bioRxiv">
        <title>Bilateral symmetry of linear streptomycete chromosomes.</title>
        <authorList>
            <person name="Algora-Gallardo L."/>
            <person name="Schniete J.K."/>
            <person name="Mark D.R."/>
            <person name="Hunter I.S."/>
            <person name="Herron P.R."/>
        </authorList>
    </citation>
    <scope>NUCLEOTIDE SEQUENCE</scope>
    <source>
        <strain evidence="3">ATCC 10970</strain>
    </source>
</reference>
<keyword evidence="2" id="KW-0812">Transmembrane</keyword>
<sequence length="378" mass="40566">MSGHGSGSPGRGAPPVDPPARRRPLRALWCWSSGRDPVRGRKHTGRFLFSRMLMLPALTFTVLALAGTAYFDVHGRTEDLRGRYAPALVELAHTRVSLSLAQAEAERRLGADDGEPLPQTDLVGLGERYPSLVTAASQSLNNAVQTGALSKAQEQEVRVVSGLVVAYDDWIKWADSHHDSRPLRRAGMEYATTLLRTGSTAVLNRIGVLETDLRAAVADLSGWRAMFAVTASAALLAALVLAFVFVGLLDYVRARLRVRSPLLALYALPVLLVFGVLWSGVTVQHGAQQDVERSTARLGRISVPRAAGPERTEGADGPDAAIEKVDADLAGRLRGTHPGAWVLASVLALVVGAAGAVGCGLTLRQYGREHWKIDWRSA</sequence>